<dbReference type="OrthoDB" id="10336602at2759"/>
<name>W6YGU8_COCC2</name>
<protein>
    <submittedName>
        <fullName evidence="1">Uncharacterized protein</fullName>
    </submittedName>
</protein>
<sequence length="196" mass="21328">MQEQTCRLQFAVSSTAHRRHNSPDRLMISVPTIDPRHGGPTCHVVVGSGQRSQHRRCSCNTRRFQAPFAALALRLVGSGEAQQTRADAQECSFRFGLAIGIVLCLDSSICGYEVCVCYVSFSTSQAFHVAQYTHVSALAATNKFQICLQTPRKLPPSAPGLSISRGLPWPGSCLTEPPKDLPVFLPLNDNSDMNVG</sequence>
<keyword evidence="2" id="KW-1185">Reference proteome</keyword>
<organism evidence="1 2">
    <name type="scientific">Cochliobolus carbonum (strain 26-R-13)</name>
    <name type="common">Maize leaf spot fungus</name>
    <name type="synonym">Bipolaris zeicola</name>
    <dbReference type="NCBI Taxonomy" id="930089"/>
    <lineage>
        <taxon>Eukaryota</taxon>
        <taxon>Fungi</taxon>
        <taxon>Dikarya</taxon>
        <taxon>Ascomycota</taxon>
        <taxon>Pezizomycotina</taxon>
        <taxon>Dothideomycetes</taxon>
        <taxon>Pleosporomycetidae</taxon>
        <taxon>Pleosporales</taxon>
        <taxon>Pleosporineae</taxon>
        <taxon>Pleosporaceae</taxon>
        <taxon>Bipolaris</taxon>
    </lineage>
</organism>
<dbReference type="KEGG" id="bze:COCCADRAFT_34036"/>
<evidence type="ECO:0000313" key="2">
    <source>
        <dbReference type="Proteomes" id="UP000053841"/>
    </source>
</evidence>
<reference evidence="1 2" key="1">
    <citation type="journal article" date="2013" name="PLoS Genet.">
        <title>Comparative genome structure, secondary metabolite, and effector coding capacity across Cochliobolus pathogens.</title>
        <authorList>
            <person name="Condon B.J."/>
            <person name="Leng Y."/>
            <person name="Wu D."/>
            <person name="Bushley K.E."/>
            <person name="Ohm R.A."/>
            <person name="Otillar R."/>
            <person name="Martin J."/>
            <person name="Schackwitz W."/>
            <person name="Grimwood J."/>
            <person name="MohdZainudin N."/>
            <person name="Xue C."/>
            <person name="Wang R."/>
            <person name="Manning V.A."/>
            <person name="Dhillon B."/>
            <person name="Tu Z.J."/>
            <person name="Steffenson B.J."/>
            <person name="Salamov A."/>
            <person name="Sun H."/>
            <person name="Lowry S."/>
            <person name="LaButti K."/>
            <person name="Han J."/>
            <person name="Copeland A."/>
            <person name="Lindquist E."/>
            <person name="Barry K."/>
            <person name="Schmutz J."/>
            <person name="Baker S.E."/>
            <person name="Ciuffetti L.M."/>
            <person name="Grigoriev I.V."/>
            <person name="Zhong S."/>
            <person name="Turgeon B.G."/>
        </authorList>
    </citation>
    <scope>NUCLEOTIDE SEQUENCE [LARGE SCALE GENOMIC DNA]</scope>
    <source>
        <strain evidence="1 2">26-R-13</strain>
    </source>
</reference>
<dbReference type="EMBL" id="KI964559">
    <property type="protein sequence ID" value="EUC36695.1"/>
    <property type="molecule type" value="Genomic_DNA"/>
</dbReference>
<dbReference type="GeneID" id="19147655"/>
<dbReference type="Proteomes" id="UP000053841">
    <property type="component" value="Unassembled WGS sequence"/>
</dbReference>
<dbReference type="RefSeq" id="XP_007709042.1">
    <property type="nucleotide sequence ID" value="XM_007710852.1"/>
</dbReference>
<proteinExistence type="predicted"/>
<dbReference type="HOGENOM" id="CLU_092851_0_0_1"/>
<dbReference type="AlphaFoldDB" id="W6YGU8"/>
<accession>W6YGU8</accession>
<evidence type="ECO:0000313" key="1">
    <source>
        <dbReference type="EMBL" id="EUC36695.1"/>
    </source>
</evidence>
<gene>
    <name evidence="1" type="ORF">COCCADRAFT_34036</name>
</gene>